<dbReference type="Proteomes" id="UP000198324">
    <property type="component" value="Unassembled WGS sequence"/>
</dbReference>
<keyword evidence="3" id="KW-1185">Reference proteome</keyword>
<reference evidence="2" key="1">
    <citation type="submission" date="2017-06" db="EMBL/GenBank/DDBJ databases">
        <authorList>
            <person name="Kim H.J."/>
            <person name="Triplett B.A."/>
        </authorList>
    </citation>
    <scope>NUCLEOTIDE SEQUENCE [LARGE SCALE GENOMIC DNA]</scope>
    <source>
        <strain evidence="2">DSM 13116</strain>
    </source>
</reference>
<feature type="region of interest" description="Disordered" evidence="1">
    <location>
        <begin position="1"/>
        <end position="23"/>
    </location>
</feature>
<dbReference type="OrthoDB" id="5457682at2"/>
<feature type="compositionally biased region" description="Polar residues" evidence="1">
    <location>
        <begin position="10"/>
        <end position="20"/>
    </location>
</feature>
<evidence type="ECO:0000313" key="3">
    <source>
        <dbReference type="Proteomes" id="UP000198324"/>
    </source>
</evidence>
<protein>
    <submittedName>
        <fullName evidence="2">Uncharacterized protein</fullName>
    </submittedName>
</protein>
<evidence type="ECO:0000256" key="1">
    <source>
        <dbReference type="SAM" id="MobiDB-lite"/>
    </source>
</evidence>
<feature type="region of interest" description="Disordered" evidence="1">
    <location>
        <begin position="40"/>
        <end position="69"/>
    </location>
</feature>
<gene>
    <name evidence="2" type="ORF">SAMN04488503_3218</name>
</gene>
<dbReference type="EMBL" id="FZOC01000008">
    <property type="protein sequence ID" value="SNS21407.1"/>
    <property type="molecule type" value="Genomic_DNA"/>
</dbReference>
<name>A0A239CMN3_9BACT</name>
<organism evidence="2 3">
    <name type="scientific">Humidesulfovibrio mexicanus</name>
    <dbReference type="NCBI Taxonomy" id="147047"/>
    <lineage>
        <taxon>Bacteria</taxon>
        <taxon>Pseudomonadati</taxon>
        <taxon>Thermodesulfobacteriota</taxon>
        <taxon>Desulfovibrionia</taxon>
        <taxon>Desulfovibrionales</taxon>
        <taxon>Desulfovibrionaceae</taxon>
        <taxon>Humidesulfovibrio</taxon>
    </lineage>
</organism>
<evidence type="ECO:0000313" key="2">
    <source>
        <dbReference type="EMBL" id="SNS21407.1"/>
    </source>
</evidence>
<proteinExistence type="predicted"/>
<sequence length="159" mass="17692">MTDADDGGHQNATRGNNAGSGSALDIARRIQRMALLVRRGAVQHPPSDTRTRPVRGDVPARPGHGWTNDAPRRQLGWWVLAQGRALDPENFASREAAREELLDAVRRAGALVTENVWVWDETARAQLVLATLPTRERAQRVAERLRAKGLRVVVRREMP</sequence>
<dbReference type="RefSeq" id="WP_089275400.1">
    <property type="nucleotide sequence ID" value="NZ_FZOC01000008.1"/>
</dbReference>
<accession>A0A239CMN3</accession>
<dbReference type="AlphaFoldDB" id="A0A239CMN3"/>